<feature type="compositionally biased region" description="Low complexity" evidence="1">
    <location>
        <begin position="71"/>
        <end position="81"/>
    </location>
</feature>
<feature type="compositionally biased region" description="Basic and acidic residues" evidence="1">
    <location>
        <begin position="303"/>
        <end position="315"/>
    </location>
</feature>
<protein>
    <submittedName>
        <fullName evidence="3">Flagellar hook-length control protein</fullName>
    </submittedName>
</protein>
<organism evidence="3 4">
    <name type="scientific">Devosia yakushimensis</name>
    <dbReference type="NCBI Taxonomy" id="470028"/>
    <lineage>
        <taxon>Bacteria</taxon>
        <taxon>Pseudomonadati</taxon>
        <taxon>Pseudomonadota</taxon>
        <taxon>Alphaproteobacteria</taxon>
        <taxon>Hyphomicrobiales</taxon>
        <taxon>Devosiaceae</taxon>
        <taxon>Devosia</taxon>
    </lineage>
</organism>
<keyword evidence="3" id="KW-0282">Flagellum</keyword>
<keyword evidence="4" id="KW-1185">Reference proteome</keyword>
<dbReference type="EMBL" id="BSNG01000001">
    <property type="protein sequence ID" value="GLQ08256.1"/>
    <property type="molecule type" value="Genomic_DNA"/>
</dbReference>
<feature type="compositionally biased region" description="Low complexity" evidence="1">
    <location>
        <begin position="331"/>
        <end position="342"/>
    </location>
</feature>
<sequence>MASNLTVITSTAAGTISKGLNNQAPAPRDDFAALLGDTKPAPAKPKPPAPPANEPAKPDADQDRPTDDTEAVAAPVEATTPIQPAPASELSDLLDRLAKLSAALEAGKAPTQEELTGLAAALDALAQALGISLDALPSTAELTAMANGALADPASFEDQLAKALAPLALTLQDDTTAQTAADAELAQQLAEMGRKLAALAKGLSTGDDATEALAALGMDAETGIDPELQTALDRLAARTAIKVDATANAQPLATPELKLTEPVLTGKTAEVKTEPTADPAPGAESEIAAKPITGDKPQTDTGAKPDDGKPREPEIKTAAAPAAPVLDKQPEAQAPSQSAQQQTARIDPLLAPRIIQTGYQTSQQQLNLPQLAFEVARQATDGNTRFQIRLDPAELGRVDVRLDIDASGKVNARLTVEKAETLDLMQRDQRGLERALQQAGLDSAKTNLEFSLKQNPFNGGQQGQDGNGRGSRFGGSDAPTEAEDVPAPTINLYRGSLTASGVNIIA</sequence>
<feature type="compositionally biased region" description="Polar residues" evidence="1">
    <location>
        <begin position="1"/>
        <end position="24"/>
    </location>
</feature>
<feature type="compositionally biased region" description="Gly residues" evidence="1">
    <location>
        <begin position="460"/>
        <end position="473"/>
    </location>
</feature>
<feature type="domain" description="Flagellar hook-length control protein-like C-terminal" evidence="2">
    <location>
        <begin position="376"/>
        <end position="448"/>
    </location>
</feature>
<reference evidence="3" key="1">
    <citation type="journal article" date="2014" name="Int. J. Syst. Evol. Microbiol.">
        <title>Complete genome of a new Firmicutes species belonging to the dominant human colonic microbiota ('Ruminococcus bicirculans') reveals two chromosomes and a selective capacity to utilize plant glucans.</title>
        <authorList>
            <consortium name="NISC Comparative Sequencing Program"/>
            <person name="Wegmann U."/>
            <person name="Louis P."/>
            <person name="Goesmann A."/>
            <person name="Henrissat B."/>
            <person name="Duncan S.H."/>
            <person name="Flint H.J."/>
        </authorList>
    </citation>
    <scope>NUCLEOTIDE SEQUENCE</scope>
    <source>
        <strain evidence="3">NBRC 103855</strain>
    </source>
</reference>
<evidence type="ECO:0000256" key="1">
    <source>
        <dbReference type="SAM" id="MobiDB-lite"/>
    </source>
</evidence>
<proteinExistence type="predicted"/>
<accession>A0ABQ5UA16</accession>
<dbReference type="RefSeq" id="WP_284387075.1">
    <property type="nucleotide sequence ID" value="NZ_BSNG01000001.1"/>
</dbReference>
<gene>
    <name evidence="3" type="ORF">GCM10007913_01880</name>
</gene>
<feature type="region of interest" description="Disordered" evidence="1">
    <location>
        <begin position="1"/>
        <end position="87"/>
    </location>
</feature>
<dbReference type="Gene3D" id="3.30.750.140">
    <property type="match status" value="1"/>
</dbReference>
<name>A0ABQ5UA16_9HYPH</name>
<feature type="region of interest" description="Disordered" evidence="1">
    <location>
        <begin position="258"/>
        <end position="344"/>
    </location>
</feature>
<dbReference type="CDD" id="cd17470">
    <property type="entry name" value="T3SS_Flik_C"/>
    <property type="match status" value="1"/>
</dbReference>
<dbReference type="Proteomes" id="UP001161406">
    <property type="component" value="Unassembled WGS sequence"/>
</dbReference>
<dbReference type="InterPro" id="IPR038610">
    <property type="entry name" value="FliK-like_C_sf"/>
</dbReference>
<keyword evidence="3" id="KW-0969">Cilium</keyword>
<evidence type="ECO:0000259" key="2">
    <source>
        <dbReference type="Pfam" id="PF02120"/>
    </source>
</evidence>
<feature type="region of interest" description="Disordered" evidence="1">
    <location>
        <begin position="453"/>
        <end position="486"/>
    </location>
</feature>
<reference evidence="3" key="2">
    <citation type="submission" date="2023-01" db="EMBL/GenBank/DDBJ databases">
        <title>Draft genome sequence of Devosia yakushimensis strain NBRC 103855.</title>
        <authorList>
            <person name="Sun Q."/>
            <person name="Mori K."/>
        </authorList>
    </citation>
    <scope>NUCLEOTIDE SEQUENCE</scope>
    <source>
        <strain evidence="3">NBRC 103855</strain>
    </source>
</reference>
<feature type="compositionally biased region" description="Basic and acidic residues" evidence="1">
    <location>
        <begin position="56"/>
        <end position="67"/>
    </location>
</feature>
<keyword evidence="3" id="KW-0966">Cell projection</keyword>
<dbReference type="Pfam" id="PF02120">
    <property type="entry name" value="Flg_hook"/>
    <property type="match status" value="1"/>
</dbReference>
<feature type="compositionally biased region" description="Pro residues" evidence="1">
    <location>
        <begin position="42"/>
        <end position="53"/>
    </location>
</feature>
<dbReference type="InterPro" id="IPR021136">
    <property type="entry name" value="Flagellar_hook_control-like_C"/>
</dbReference>
<comment type="caution">
    <text evidence="3">The sequence shown here is derived from an EMBL/GenBank/DDBJ whole genome shotgun (WGS) entry which is preliminary data.</text>
</comment>
<evidence type="ECO:0000313" key="3">
    <source>
        <dbReference type="EMBL" id="GLQ08256.1"/>
    </source>
</evidence>
<evidence type="ECO:0000313" key="4">
    <source>
        <dbReference type="Proteomes" id="UP001161406"/>
    </source>
</evidence>